<evidence type="ECO:0000256" key="1">
    <source>
        <dbReference type="SAM" id="MobiDB-lite"/>
    </source>
</evidence>
<reference evidence="2" key="2">
    <citation type="journal article" date="2015" name="Fish Shellfish Immunol.">
        <title>Early steps in the European eel (Anguilla anguilla)-Vibrio vulnificus interaction in the gills: Role of the RtxA13 toxin.</title>
        <authorList>
            <person name="Callol A."/>
            <person name="Pajuelo D."/>
            <person name="Ebbesson L."/>
            <person name="Teles M."/>
            <person name="MacKenzie S."/>
            <person name="Amaro C."/>
        </authorList>
    </citation>
    <scope>NUCLEOTIDE SEQUENCE</scope>
</reference>
<sequence>MCSKTRLGSLPATPAPPPAPTAEDPTTLPLAVAAPMHEDAPPAAAPDILGKLSRLAAIRN</sequence>
<reference evidence="2" key="1">
    <citation type="submission" date="2014-11" db="EMBL/GenBank/DDBJ databases">
        <authorList>
            <person name="Amaro Gonzalez C."/>
        </authorList>
    </citation>
    <scope>NUCLEOTIDE SEQUENCE</scope>
</reference>
<evidence type="ECO:0000313" key="2">
    <source>
        <dbReference type="EMBL" id="JAH34990.1"/>
    </source>
</evidence>
<name>A0A0E9S2U6_ANGAN</name>
<proteinExistence type="predicted"/>
<protein>
    <submittedName>
        <fullName evidence="2">Uncharacterized protein</fullName>
    </submittedName>
</protein>
<dbReference type="AlphaFoldDB" id="A0A0E9S2U6"/>
<feature type="compositionally biased region" description="Low complexity" evidence="1">
    <location>
        <begin position="21"/>
        <end position="31"/>
    </location>
</feature>
<feature type="region of interest" description="Disordered" evidence="1">
    <location>
        <begin position="1"/>
        <end position="45"/>
    </location>
</feature>
<organism evidence="2">
    <name type="scientific">Anguilla anguilla</name>
    <name type="common">European freshwater eel</name>
    <name type="synonym">Muraena anguilla</name>
    <dbReference type="NCBI Taxonomy" id="7936"/>
    <lineage>
        <taxon>Eukaryota</taxon>
        <taxon>Metazoa</taxon>
        <taxon>Chordata</taxon>
        <taxon>Craniata</taxon>
        <taxon>Vertebrata</taxon>
        <taxon>Euteleostomi</taxon>
        <taxon>Actinopterygii</taxon>
        <taxon>Neopterygii</taxon>
        <taxon>Teleostei</taxon>
        <taxon>Anguilliformes</taxon>
        <taxon>Anguillidae</taxon>
        <taxon>Anguilla</taxon>
    </lineage>
</organism>
<accession>A0A0E9S2U6</accession>
<dbReference type="EMBL" id="GBXM01073587">
    <property type="protein sequence ID" value="JAH34990.1"/>
    <property type="molecule type" value="Transcribed_RNA"/>
</dbReference>